<keyword evidence="1" id="KW-0812">Transmembrane</keyword>
<dbReference type="eggNOG" id="arCOG04138">
    <property type="taxonomic scope" value="Archaea"/>
</dbReference>
<sequence length="81" mass="9281">MFSFMRLEIVHDTHGTLTHLTLRAASLSGGIVITILLQLLVVLSEGKLTTIQSLRLVYYETLTKFYHCTGRVFRLDKIEEK</sequence>
<dbReference type="EMBL" id="CP000504">
    <property type="protein sequence ID" value="ABL88888.1"/>
    <property type="molecule type" value="Genomic_DNA"/>
</dbReference>
<dbReference type="AlphaFoldDB" id="A1RVA6"/>
<dbReference type="KEGG" id="pis:Pisl_1737"/>
<dbReference type="HOGENOM" id="CLU_2565881_0_0_2"/>
<accession>A1RVA6</accession>
<keyword evidence="1" id="KW-0472">Membrane</keyword>
<feature type="transmembrane region" description="Helical" evidence="1">
    <location>
        <begin position="20"/>
        <end position="43"/>
    </location>
</feature>
<gene>
    <name evidence="2" type="ordered locus">Pisl_1737</name>
</gene>
<name>A1RVA6_PYRIL</name>
<reference evidence="2" key="1">
    <citation type="submission" date="2006-12" db="EMBL/GenBank/DDBJ databases">
        <title>Complete sequence of Pyrobaculum islandicum DSM 4184.</title>
        <authorList>
            <person name="Copeland A."/>
            <person name="Lucas S."/>
            <person name="Lapidus A."/>
            <person name="Barry K."/>
            <person name="Detter J.C."/>
            <person name="Glavina del Rio T."/>
            <person name="Dalin E."/>
            <person name="Tice H."/>
            <person name="Pitluck S."/>
            <person name="Meincke L."/>
            <person name="Brettin T."/>
            <person name="Bruce D."/>
            <person name="Han C."/>
            <person name="Tapia R."/>
            <person name="Gilna P."/>
            <person name="Schmutz J."/>
            <person name="Larimer F."/>
            <person name="Land M."/>
            <person name="Hauser L."/>
            <person name="Kyrpides N."/>
            <person name="Mikhailova N."/>
            <person name="Cozen A.E."/>
            <person name="Fitz-Gibbon S.T."/>
            <person name="House C.H."/>
            <person name="Saltikov C."/>
            <person name="Lowe T."/>
            <person name="Richardson P."/>
        </authorList>
    </citation>
    <scope>NUCLEOTIDE SEQUENCE [LARGE SCALE GENOMIC DNA]</scope>
    <source>
        <strain evidence="2">DSM 4184</strain>
    </source>
</reference>
<keyword evidence="1" id="KW-1133">Transmembrane helix</keyword>
<evidence type="ECO:0000256" key="1">
    <source>
        <dbReference type="SAM" id="Phobius"/>
    </source>
</evidence>
<evidence type="ECO:0000313" key="3">
    <source>
        <dbReference type="Proteomes" id="UP000002595"/>
    </source>
</evidence>
<proteinExistence type="predicted"/>
<protein>
    <submittedName>
        <fullName evidence="2">H+-transporting ATP synthase subunit I (AtpI), conjectural</fullName>
    </submittedName>
</protein>
<organism evidence="2 3">
    <name type="scientific">Pyrobaculum islandicum (strain DSM 4184 / JCM 9189 / GEO3)</name>
    <dbReference type="NCBI Taxonomy" id="384616"/>
    <lineage>
        <taxon>Archaea</taxon>
        <taxon>Thermoproteota</taxon>
        <taxon>Thermoprotei</taxon>
        <taxon>Thermoproteales</taxon>
        <taxon>Thermoproteaceae</taxon>
        <taxon>Pyrobaculum</taxon>
    </lineage>
</organism>
<evidence type="ECO:0000313" key="2">
    <source>
        <dbReference type="EMBL" id="ABL88888.1"/>
    </source>
</evidence>
<keyword evidence="3" id="KW-1185">Reference proteome</keyword>
<dbReference type="STRING" id="384616.Pisl_1737"/>
<dbReference type="Proteomes" id="UP000002595">
    <property type="component" value="Chromosome"/>
</dbReference>